<dbReference type="RefSeq" id="WP_208925281.1">
    <property type="nucleotide sequence ID" value="NZ_LK996017.1"/>
</dbReference>
<dbReference type="PANTHER" id="PTHR45138:SF9">
    <property type="entry name" value="DIGUANYLATE CYCLASE DGCM-RELATED"/>
    <property type="match status" value="1"/>
</dbReference>
<dbReference type="GO" id="GO:0043709">
    <property type="term" value="P:cell adhesion involved in single-species biofilm formation"/>
    <property type="evidence" value="ECO:0007669"/>
    <property type="project" value="TreeGrafter"/>
</dbReference>
<accession>A0A098AVK8</accession>
<dbReference type="InterPro" id="IPR000014">
    <property type="entry name" value="PAS"/>
</dbReference>
<dbReference type="Gene3D" id="3.30.450.20">
    <property type="entry name" value="PAS domain"/>
    <property type="match status" value="1"/>
</dbReference>
<name>A0A098AVK8_DESHA</name>
<evidence type="ECO:0000259" key="1">
    <source>
        <dbReference type="PROSITE" id="PS50112"/>
    </source>
</evidence>
<dbReference type="PATRIC" id="fig|49338.4.peg.768"/>
<dbReference type="Gene3D" id="3.30.70.270">
    <property type="match status" value="1"/>
</dbReference>
<dbReference type="GO" id="GO:0052621">
    <property type="term" value="F:diguanylate cyclase activity"/>
    <property type="evidence" value="ECO:0007669"/>
    <property type="project" value="TreeGrafter"/>
</dbReference>
<dbReference type="InterPro" id="IPR029787">
    <property type="entry name" value="Nucleotide_cyclase"/>
</dbReference>
<reference evidence="3" key="1">
    <citation type="submission" date="2014-07" db="EMBL/GenBank/DDBJ databases">
        <authorList>
            <person name="Hornung V.Bastian."/>
        </authorList>
    </citation>
    <scope>NUCLEOTIDE SEQUENCE</scope>
    <source>
        <strain evidence="3">PCE-S</strain>
    </source>
</reference>
<dbReference type="PANTHER" id="PTHR45138">
    <property type="entry name" value="REGULATORY COMPONENTS OF SENSORY TRANSDUCTION SYSTEM"/>
    <property type="match status" value="1"/>
</dbReference>
<proteinExistence type="predicted"/>
<dbReference type="EMBL" id="LK996017">
    <property type="protein sequence ID" value="CDX00604.1"/>
    <property type="molecule type" value="Genomic_DNA"/>
</dbReference>
<dbReference type="SMART" id="SM00267">
    <property type="entry name" value="GGDEF"/>
    <property type="match status" value="1"/>
</dbReference>
<organism evidence="3">
    <name type="scientific">Desulfitobacterium hafniense</name>
    <name type="common">Desulfitobacterium frappieri</name>
    <dbReference type="NCBI Taxonomy" id="49338"/>
    <lineage>
        <taxon>Bacteria</taxon>
        <taxon>Bacillati</taxon>
        <taxon>Bacillota</taxon>
        <taxon>Clostridia</taxon>
        <taxon>Eubacteriales</taxon>
        <taxon>Desulfitobacteriaceae</taxon>
        <taxon>Desulfitobacterium</taxon>
    </lineage>
</organism>
<feature type="domain" description="PAS" evidence="1">
    <location>
        <begin position="7"/>
        <end position="44"/>
    </location>
</feature>
<feature type="domain" description="GGDEF" evidence="2">
    <location>
        <begin position="151"/>
        <end position="280"/>
    </location>
</feature>
<evidence type="ECO:0000313" key="3">
    <source>
        <dbReference type="EMBL" id="CDX00604.1"/>
    </source>
</evidence>
<dbReference type="InterPro" id="IPR043128">
    <property type="entry name" value="Rev_trsase/Diguanyl_cyclase"/>
</dbReference>
<dbReference type="InterPro" id="IPR000160">
    <property type="entry name" value="GGDEF_dom"/>
</dbReference>
<dbReference type="CDD" id="cd01949">
    <property type="entry name" value="GGDEF"/>
    <property type="match status" value="1"/>
</dbReference>
<gene>
    <name evidence="3" type="ORF">DPCES_0717</name>
</gene>
<dbReference type="Pfam" id="PF13596">
    <property type="entry name" value="PAS_10"/>
    <property type="match status" value="1"/>
</dbReference>
<dbReference type="GO" id="GO:1902201">
    <property type="term" value="P:negative regulation of bacterial-type flagellum-dependent cell motility"/>
    <property type="evidence" value="ECO:0007669"/>
    <property type="project" value="TreeGrafter"/>
</dbReference>
<dbReference type="AlphaFoldDB" id="A0A098AVK8"/>
<evidence type="ECO:0000259" key="2">
    <source>
        <dbReference type="PROSITE" id="PS50887"/>
    </source>
</evidence>
<dbReference type="PROSITE" id="PS50887">
    <property type="entry name" value="GGDEF"/>
    <property type="match status" value="1"/>
</dbReference>
<dbReference type="NCBIfam" id="TIGR00254">
    <property type="entry name" value="GGDEF"/>
    <property type="match status" value="1"/>
</dbReference>
<dbReference type="SUPFAM" id="SSF55073">
    <property type="entry name" value="Nucleotide cyclase"/>
    <property type="match status" value="1"/>
</dbReference>
<dbReference type="PROSITE" id="PS50112">
    <property type="entry name" value="PAS"/>
    <property type="match status" value="1"/>
</dbReference>
<dbReference type="GO" id="GO:0005886">
    <property type="term" value="C:plasma membrane"/>
    <property type="evidence" value="ECO:0007669"/>
    <property type="project" value="TreeGrafter"/>
</dbReference>
<protein>
    <submittedName>
        <fullName evidence="3">PAS domain S-box/diguanylate cyclase (GGDEF) domain-containing protein</fullName>
    </submittedName>
</protein>
<sequence length="280" mass="31964">MTYNSIPTEIIDTILAELKIGLTLVDNTGKIIYFNQLAGELLGWDNKLPENTILSCHKKENQHKVIEKLNQPAAMEWHKVIKTQNRFIENAYSPINIPDKFMGAMILTKDVTAREESLEKLKKNAETDALTGLYNRNLFHTVIQSYITESKPYGLIMLDISGLKYINDHFGHEEGDRILKEAAEAIRSSIRDTDFAFRFGGDEFLILTSYQEAVLKTIANRIRSKNKIPTENTPAVLNLSLGYATSLEEKNMEAVLSSADQRMYRDKQLFYLGDGKYFKQ</sequence>
<dbReference type="InterPro" id="IPR050469">
    <property type="entry name" value="Diguanylate_Cyclase"/>
</dbReference>
<dbReference type="Pfam" id="PF00990">
    <property type="entry name" value="GGDEF"/>
    <property type="match status" value="1"/>
</dbReference>